<accession>A0A2P8DNK4</accession>
<dbReference type="EMBL" id="PYGA01000004">
    <property type="protein sequence ID" value="PSK98802.1"/>
    <property type="molecule type" value="Genomic_DNA"/>
</dbReference>
<keyword evidence="2" id="KW-1185">Reference proteome</keyword>
<reference evidence="1 2" key="1">
    <citation type="submission" date="2018-03" db="EMBL/GenBank/DDBJ databases">
        <title>Genomic Encyclopedia of Archaeal and Bacterial Type Strains, Phase II (KMG-II): from individual species to whole genera.</title>
        <authorList>
            <person name="Goeker M."/>
        </authorList>
    </citation>
    <scope>NUCLEOTIDE SEQUENCE [LARGE SCALE GENOMIC DNA]</scope>
    <source>
        <strain evidence="1 2">DSM 45312</strain>
    </source>
</reference>
<sequence length="135" mass="15205">MDRFTLTGAGREATRMLRDGEPLKDVWRFTVIQLLDAYESRLSSEGVENAAALFTDAPSPTGDRRVDAAFAALAEHLARRDGWKVPRWATSADRVTVDWWFVTDLRGMHPLALRESPLSFRKRGVFITSGALERV</sequence>
<dbReference type="AlphaFoldDB" id="A0A2P8DNK4"/>
<evidence type="ECO:0000313" key="1">
    <source>
        <dbReference type="EMBL" id="PSK98802.1"/>
    </source>
</evidence>
<gene>
    <name evidence="1" type="ORF">CLV63_10426</name>
</gene>
<dbReference type="RefSeq" id="WP_211301201.1">
    <property type="nucleotide sequence ID" value="NZ_PYGA01000004.1"/>
</dbReference>
<protein>
    <submittedName>
        <fullName evidence="1">Uncharacterized protein</fullName>
    </submittedName>
</protein>
<name>A0A2P8DNK4_9ACTN</name>
<proteinExistence type="predicted"/>
<organism evidence="1 2">
    <name type="scientific">Murinocardiopsis flavida</name>
    <dbReference type="NCBI Taxonomy" id="645275"/>
    <lineage>
        <taxon>Bacteria</taxon>
        <taxon>Bacillati</taxon>
        <taxon>Actinomycetota</taxon>
        <taxon>Actinomycetes</taxon>
        <taxon>Streptosporangiales</taxon>
        <taxon>Nocardiopsidaceae</taxon>
        <taxon>Murinocardiopsis</taxon>
    </lineage>
</organism>
<dbReference type="Proteomes" id="UP000240542">
    <property type="component" value="Unassembled WGS sequence"/>
</dbReference>
<evidence type="ECO:0000313" key="2">
    <source>
        <dbReference type="Proteomes" id="UP000240542"/>
    </source>
</evidence>
<comment type="caution">
    <text evidence="1">The sequence shown here is derived from an EMBL/GenBank/DDBJ whole genome shotgun (WGS) entry which is preliminary data.</text>
</comment>